<name>A0ABR6TFV4_9PSED</name>
<evidence type="ECO:0000313" key="2">
    <source>
        <dbReference type="Proteomes" id="UP000534677"/>
    </source>
</evidence>
<organism evidence="1 2">
    <name type="scientific">Pseudomonas cremoris</name>
    <dbReference type="NCBI Taxonomy" id="2724178"/>
    <lineage>
        <taxon>Bacteria</taxon>
        <taxon>Pseudomonadati</taxon>
        <taxon>Pseudomonadota</taxon>
        <taxon>Gammaproteobacteria</taxon>
        <taxon>Pseudomonadales</taxon>
        <taxon>Pseudomonadaceae</taxon>
        <taxon>Pseudomonas</taxon>
    </lineage>
</organism>
<comment type="caution">
    <text evidence="1">The sequence shown here is derived from an EMBL/GenBank/DDBJ whole genome shotgun (WGS) entry which is preliminary data.</text>
</comment>
<dbReference type="EMBL" id="JAAXCZ010000018">
    <property type="protein sequence ID" value="MBC2384626.1"/>
    <property type="molecule type" value="Genomic_DNA"/>
</dbReference>
<dbReference type="Proteomes" id="UP000534677">
    <property type="component" value="Unassembled WGS sequence"/>
</dbReference>
<dbReference type="RefSeq" id="WP_010466342.1">
    <property type="nucleotide sequence ID" value="NZ_JAAXCZ010000018.1"/>
</dbReference>
<keyword evidence="2" id="KW-1185">Reference proteome</keyword>
<reference evidence="1 2" key="1">
    <citation type="submission" date="2020-04" db="EMBL/GenBank/DDBJ databases">
        <title>Pseudomonas crami sp. nov., a novel proteolytic bacterial species isolated from cream.</title>
        <authorList>
            <person name="Hofmann K."/>
            <person name="Woller A."/>
            <person name="Huptas C."/>
            <person name="Wenning M."/>
            <person name="Scherer S."/>
            <person name="Doll E.V."/>
        </authorList>
    </citation>
    <scope>NUCLEOTIDE SEQUENCE [LARGE SCALE GENOMIC DNA]</scope>
    <source>
        <strain evidence="1 2">WS 5096</strain>
    </source>
</reference>
<evidence type="ECO:0000313" key="1">
    <source>
        <dbReference type="EMBL" id="MBC2384626.1"/>
    </source>
</evidence>
<sequence length="168" mass="18531">MMDAFALDLTLRLAKEWAVNNDPAFSRYFDLSPVDRLWIVNATDSDLSEVSAIPTSILFVNVGDLGAQTPVFRTPSPAVTAISQILGAVADDLKTRGRVARINWGINSEEKADWLTKSTMKDRMLLADQGRVTFSARTPFSKIQVGFPDSNVRIANVMRILSGGRRSE</sequence>
<protein>
    <submittedName>
        <fullName evidence="1">Uncharacterized protein</fullName>
    </submittedName>
</protein>
<accession>A0ABR6TFV4</accession>
<gene>
    <name evidence="1" type="ORF">HF209_27150</name>
</gene>
<proteinExistence type="predicted"/>